<dbReference type="Gene3D" id="3.40.50.1820">
    <property type="entry name" value="alpha/beta hydrolase"/>
    <property type="match status" value="2"/>
</dbReference>
<dbReference type="InterPro" id="IPR027417">
    <property type="entry name" value="P-loop_NTPase"/>
</dbReference>
<comment type="caution">
    <text evidence="11">The sequence shown here is derived from an EMBL/GenBank/DDBJ whole genome shotgun (WGS) entry which is preliminary data.</text>
</comment>
<proteinExistence type="inferred from homology"/>
<protein>
    <submittedName>
        <fullName evidence="11">SERAC1</fullName>
    </submittedName>
</protein>
<dbReference type="InterPro" id="IPR056884">
    <property type="entry name" value="NPHP3-like_N"/>
</dbReference>
<reference evidence="11" key="1">
    <citation type="submission" date="2023-06" db="EMBL/GenBank/DDBJ databases">
        <title>Genome-scale phylogeny and comparative genomics of the fungal order Sordariales.</title>
        <authorList>
            <consortium name="Lawrence Berkeley National Laboratory"/>
            <person name="Hensen N."/>
            <person name="Bonometti L."/>
            <person name="Westerberg I."/>
            <person name="Brannstrom I.O."/>
            <person name="Guillou S."/>
            <person name="Cros-Aarteil S."/>
            <person name="Calhoun S."/>
            <person name="Haridas S."/>
            <person name="Kuo A."/>
            <person name="Mondo S."/>
            <person name="Pangilinan J."/>
            <person name="Riley R."/>
            <person name="Labutti K."/>
            <person name="Andreopoulos B."/>
            <person name="Lipzen A."/>
            <person name="Chen C."/>
            <person name="Yanf M."/>
            <person name="Daum C."/>
            <person name="Ng V."/>
            <person name="Clum A."/>
            <person name="Steindorff A."/>
            <person name="Ohm R."/>
            <person name="Martin F."/>
            <person name="Silar P."/>
            <person name="Natvig D."/>
            <person name="Lalanne C."/>
            <person name="Gautier V."/>
            <person name="Ament-Velasquez S.L."/>
            <person name="Kruys A."/>
            <person name="Hutchinson M.I."/>
            <person name="Powell A.J."/>
            <person name="Barry K."/>
            <person name="Miller A.N."/>
            <person name="Grigoriev I.V."/>
            <person name="Debuchy R."/>
            <person name="Gladieux P."/>
            <person name="Thoren M.H."/>
            <person name="Johannesson H."/>
        </authorList>
    </citation>
    <scope>NUCLEOTIDE SEQUENCE</scope>
    <source>
        <strain evidence="11">PSN4</strain>
    </source>
</reference>
<evidence type="ECO:0000313" key="12">
    <source>
        <dbReference type="Proteomes" id="UP001239445"/>
    </source>
</evidence>
<sequence>MPQRIAAEGITVLDGPFEQGENAVDYVFLHGLNGDPKDTWSYEAKGNDGFFWPRQLLVDIPGCRVMTFGYNAAFERALIDNTTNINAISETLVTQLITNRKGAYVNRPLIFIAHSLGGLVVKRALCNIHMESHNGLQTRKIREQNAIYDAVSGIVFMGTPHAGSHVADAARTKLLKAIARATFKKPPERIVNALSAHSQELQDLSNSFENTTIFTKHVIEICTYYESMTQKFAGEEVVPRDMAILHYLNERKEPIPKEHTKMAKFEDATDPLYKSVCDRLGDMATDGLEALRARQDTYRILQIPSDIKLEQAPGFLSTCADGVLGPQADLRVHSLASRAGQSDSAKMATVTFINVPVSLLEKRKSKEKQWSIPFVHGGRHRILTVDIQANFSGFTFLSDNSAADYVMDIIALPGLGYDPFTSWQCNPAADPFMWLRDSLPGRVPGAQVILYGYETDLSSRSEATSIQAMAVSLISGLRGIGLSAPSAKPVVFLAHSLGGLVLKECLVELAKAGASELFMLQRVRACIFLAVPNCLPDPSELAAIVPRHRMDGLLEDLQAARNVRYLESVSGMLEGICKANRIRLCSGFETVKSIIDAPEGPGSTTGHTQRSAFLLKESQSIHGVSRESDLFPKFPIAKPHREIVGLEAGNQAIDTVATYINDAIRSISVTDVASSPRFIETKIRKNAVTDLIPDLLSWFGGKRPAQDSGTVTQHRPPTVDAEMLMTASEYRNSSLYRQFLSTLKDHGREREKGISKASKGTFDWIWTNTEIGFPAWITNDQPLFWIRGKPGSGKSTIMRYIWDHPNLSKLADDGTPERPRVKAAFFFYYRGTHLQKSFEGMLHTILLRLLTLEPRLAGILLPEFAKLDNKQCADYTWTLPMLTKAYQEVLVRNKLPLDILLFIDALDEYDGPPEAIVDFIQSSVQTSRHNATSLKICFSSREWDAFDKGFSKGPGFRIHEHTKADIDRYITSRLSSHPKIAERLASGTEHERSDITSMERSLSERANGVFIWVRAVIDEIHRRFFQHSGLGELLRFLEDVPDDLDLLYTYSIKRLPHEYRMEAYYMFEIMLKANDSLPSASLKTAVLSRKWVQERGASLVDIGRGHDRPSFIHQTVVDFLTRPGFRGIIFGHAFELPLENGYSLLSKWDLAEAQVDFFEDSNHRGFPVLSSKFIPSNALALAERTTANLKLVKCDPFNSLVRVMLDRGQDANETIASGDHFIRKKAAPIKLHLISALHVATADLAEILLDHGAKVNALDDMGRTPLDYACGVGGDPLELGVQTRLEDVYPLAVVLVKHGAKLSEEGREPWRLFLELILGLAPELEGELSDSFRNPGFIRHSKVNRLVYKAKGWTSKVGKHR</sequence>
<keyword evidence="5" id="KW-0677">Repeat</keyword>
<keyword evidence="8" id="KW-0472">Membrane</keyword>
<evidence type="ECO:0000256" key="8">
    <source>
        <dbReference type="ARBA" id="ARBA00023136"/>
    </source>
</evidence>
<dbReference type="InterPro" id="IPR029058">
    <property type="entry name" value="AB_hydrolase_fold"/>
</dbReference>
<evidence type="ECO:0000256" key="3">
    <source>
        <dbReference type="ARBA" id="ARBA00004370"/>
    </source>
</evidence>
<keyword evidence="7" id="KW-0496">Mitochondrion</keyword>
<dbReference type="Gene3D" id="1.25.40.20">
    <property type="entry name" value="Ankyrin repeat-containing domain"/>
    <property type="match status" value="1"/>
</dbReference>
<evidence type="ECO:0000259" key="10">
    <source>
        <dbReference type="Pfam" id="PF24883"/>
    </source>
</evidence>
<dbReference type="Pfam" id="PF24883">
    <property type="entry name" value="NPHP3_N"/>
    <property type="match status" value="1"/>
</dbReference>
<feature type="domain" description="Nephrocystin 3-like N-terminal" evidence="10">
    <location>
        <begin position="760"/>
        <end position="941"/>
    </location>
</feature>
<evidence type="ECO:0000256" key="1">
    <source>
        <dbReference type="ARBA" id="ARBA00004173"/>
    </source>
</evidence>
<feature type="domain" description="DUF676" evidence="9">
    <location>
        <begin position="27"/>
        <end position="170"/>
    </location>
</feature>
<dbReference type="SUPFAM" id="SSF48403">
    <property type="entry name" value="Ankyrin repeat"/>
    <property type="match status" value="1"/>
</dbReference>
<evidence type="ECO:0000256" key="2">
    <source>
        <dbReference type="ARBA" id="ARBA00004240"/>
    </source>
</evidence>
<dbReference type="GO" id="GO:0005783">
    <property type="term" value="C:endoplasmic reticulum"/>
    <property type="evidence" value="ECO:0007669"/>
    <property type="project" value="UniProtKB-SubCell"/>
</dbReference>
<gene>
    <name evidence="11" type="ORF">QBC47DRAFT_462940</name>
</gene>
<evidence type="ECO:0000256" key="7">
    <source>
        <dbReference type="ARBA" id="ARBA00023128"/>
    </source>
</evidence>
<keyword evidence="6" id="KW-0256">Endoplasmic reticulum</keyword>
<dbReference type="InterPro" id="IPR036770">
    <property type="entry name" value="Ankyrin_rpt-contain_sf"/>
</dbReference>
<dbReference type="Gene3D" id="3.40.50.300">
    <property type="entry name" value="P-loop containing nucleotide triphosphate hydrolases"/>
    <property type="match status" value="1"/>
</dbReference>
<comment type="subcellular location">
    <subcellularLocation>
        <location evidence="2">Endoplasmic reticulum</location>
    </subcellularLocation>
    <subcellularLocation>
        <location evidence="3">Membrane</location>
    </subcellularLocation>
    <subcellularLocation>
        <location evidence="1">Mitochondrion</location>
    </subcellularLocation>
</comment>
<dbReference type="Pfam" id="PF05057">
    <property type="entry name" value="DUF676"/>
    <property type="match status" value="1"/>
</dbReference>
<evidence type="ECO:0000256" key="5">
    <source>
        <dbReference type="ARBA" id="ARBA00022737"/>
    </source>
</evidence>
<evidence type="ECO:0000256" key="4">
    <source>
        <dbReference type="ARBA" id="ARBA00007920"/>
    </source>
</evidence>
<dbReference type="Proteomes" id="UP001239445">
    <property type="component" value="Unassembled WGS sequence"/>
</dbReference>
<evidence type="ECO:0000313" key="11">
    <source>
        <dbReference type="EMBL" id="KAK1753330.1"/>
    </source>
</evidence>
<dbReference type="SUPFAM" id="SSF53474">
    <property type="entry name" value="alpha/beta-Hydrolases"/>
    <property type="match status" value="2"/>
</dbReference>
<dbReference type="InterPro" id="IPR007751">
    <property type="entry name" value="DUF676_lipase-like"/>
</dbReference>
<dbReference type="EMBL" id="MU839838">
    <property type="protein sequence ID" value="KAK1753330.1"/>
    <property type="molecule type" value="Genomic_DNA"/>
</dbReference>
<dbReference type="PANTHER" id="PTHR48182:SF2">
    <property type="entry name" value="PROTEIN SERAC1"/>
    <property type="match status" value="1"/>
</dbReference>
<organism evidence="11 12">
    <name type="scientific">Echria macrotheca</name>
    <dbReference type="NCBI Taxonomy" id="438768"/>
    <lineage>
        <taxon>Eukaryota</taxon>
        <taxon>Fungi</taxon>
        <taxon>Dikarya</taxon>
        <taxon>Ascomycota</taxon>
        <taxon>Pezizomycotina</taxon>
        <taxon>Sordariomycetes</taxon>
        <taxon>Sordariomycetidae</taxon>
        <taxon>Sordariales</taxon>
        <taxon>Schizotheciaceae</taxon>
        <taxon>Echria</taxon>
    </lineage>
</organism>
<evidence type="ECO:0000256" key="6">
    <source>
        <dbReference type="ARBA" id="ARBA00022824"/>
    </source>
</evidence>
<dbReference type="GO" id="GO:0005739">
    <property type="term" value="C:mitochondrion"/>
    <property type="evidence" value="ECO:0007669"/>
    <property type="project" value="UniProtKB-SubCell"/>
</dbReference>
<dbReference type="InterPro" id="IPR052374">
    <property type="entry name" value="SERAC1"/>
</dbReference>
<dbReference type="PANTHER" id="PTHR48182">
    <property type="entry name" value="PROTEIN SERAC1"/>
    <property type="match status" value="1"/>
</dbReference>
<evidence type="ECO:0000259" key="9">
    <source>
        <dbReference type="Pfam" id="PF05057"/>
    </source>
</evidence>
<comment type="similarity">
    <text evidence="4">Belongs to the putative lipase ROG1 family.</text>
</comment>
<keyword evidence="12" id="KW-1185">Reference proteome</keyword>
<accession>A0AAJ0F9P0</accession>
<name>A0AAJ0F9P0_9PEZI</name>
<dbReference type="GO" id="GO:0016020">
    <property type="term" value="C:membrane"/>
    <property type="evidence" value="ECO:0007669"/>
    <property type="project" value="UniProtKB-SubCell"/>
</dbReference>